<sequence>MTPSSCRMSLSALLAAWAFVLHPACAAPMPQCDGDASPGCAIPKAQVLLQNSRQKTLQVHALSGSLAEQSALVQELVDEVVKQGRNLSNVQREIVERLNATFFNETLPQLQERHQNDQRLLDVHASSIRQCDADLATAQSSVAGVSGEQSALKASHSRCEAEKTNVTSEKEAKQASLTAFLSAAAAPSNVMPAQRGPTPEMDAFLASNLEFYASFKTSFAAEKAALTAAAASLSNKTVECSEGKVSFDAKFCEWKIEVQGATATYSTCRSEGATLYQATLNTARSNAGGRKADYGALMKVQCFLKVLLAWDSAMATSKLEECSNEAVTNPSSLDLTEPSLPAYNETSISSLGSPGSEVQCETSNNAATSASIYGTYG</sequence>
<feature type="chain" id="PRO_5032279987" evidence="1">
    <location>
        <begin position="27"/>
        <end position="377"/>
    </location>
</feature>
<reference evidence="2" key="1">
    <citation type="submission" date="2021-02" db="EMBL/GenBank/DDBJ databases">
        <authorList>
            <person name="Dougan E. K."/>
            <person name="Rhodes N."/>
            <person name="Thang M."/>
            <person name="Chan C."/>
        </authorList>
    </citation>
    <scope>NUCLEOTIDE SEQUENCE</scope>
</reference>
<evidence type="ECO:0000256" key="1">
    <source>
        <dbReference type="SAM" id="SignalP"/>
    </source>
</evidence>
<comment type="caution">
    <text evidence="2">The sequence shown here is derived from an EMBL/GenBank/DDBJ whole genome shotgun (WGS) entry which is preliminary data.</text>
</comment>
<evidence type="ECO:0000313" key="2">
    <source>
        <dbReference type="EMBL" id="CAE8583126.1"/>
    </source>
</evidence>
<protein>
    <submittedName>
        <fullName evidence="2">Uncharacterized protein</fullName>
    </submittedName>
</protein>
<evidence type="ECO:0000313" key="3">
    <source>
        <dbReference type="Proteomes" id="UP000654075"/>
    </source>
</evidence>
<dbReference type="EMBL" id="CAJNNV010000612">
    <property type="protein sequence ID" value="CAE8583126.1"/>
    <property type="molecule type" value="Genomic_DNA"/>
</dbReference>
<keyword evidence="3" id="KW-1185">Reference proteome</keyword>
<gene>
    <name evidence="2" type="ORF">PGLA1383_LOCUS2113</name>
</gene>
<organism evidence="2 3">
    <name type="scientific">Polarella glacialis</name>
    <name type="common">Dinoflagellate</name>
    <dbReference type="NCBI Taxonomy" id="89957"/>
    <lineage>
        <taxon>Eukaryota</taxon>
        <taxon>Sar</taxon>
        <taxon>Alveolata</taxon>
        <taxon>Dinophyceae</taxon>
        <taxon>Suessiales</taxon>
        <taxon>Suessiaceae</taxon>
        <taxon>Polarella</taxon>
    </lineage>
</organism>
<accession>A0A813D9I0</accession>
<keyword evidence="1" id="KW-0732">Signal</keyword>
<dbReference type="Proteomes" id="UP000654075">
    <property type="component" value="Unassembled WGS sequence"/>
</dbReference>
<feature type="signal peptide" evidence="1">
    <location>
        <begin position="1"/>
        <end position="26"/>
    </location>
</feature>
<dbReference type="OrthoDB" id="465228at2759"/>
<name>A0A813D9I0_POLGL</name>
<dbReference type="AlphaFoldDB" id="A0A813D9I0"/>
<proteinExistence type="predicted"/>